<evidence type="ECO:0000313" key="2">
    <source>
        <dbReference type="EMBL" id="TMR10871.1"/>
    </source>
</evidence>
<keyword evidence="3" id="KW-1185">Reference proteome</keyword>
<organism evidence="2 3">
    <name type="scientific">Nonomuraea turkmeniaca</name>
    <dbReference type="NCBI Taxonomy" id="103838"/>
    <lineage>
        <taxon>Bacteria</taxon>
        <taxon>Bacillati</taxon>
        <taxon>Actinomycetota</taxon>
        <taxon>Actinomycetes</taxon>
        <taxon>Streptosporangiales</taxon>
        <taxon>Streptosporangiaceae</taxon>
        <taxon>Nonomuraea</taxon>
    </lineage>
</organism>
<dbReference type="AlphaFoldDB" id="A0A5S4FNZ4"/>
<comment type="caution">
    <text evidence="2">The sequence shown here is derived from an EMBL/GenBank/DDBJ whole genome shotgun (WGS) entry which is preliminary data.</text>
</comment>
<dbReference type="Pfam" id="PF13468">
    <property type="entry name" value="Glyoxalase_3"/>
    <property type="match status" value="1"/>
</dbReference>
<accession>A0A5S4FNZ4</accession>
<proteinExistence type="predicted"/>
<feature type="domain" description="Glyoxalase-like" evidence="1">
    <location>
        <begin position="13"/>
        <end position="191"/>
    </location>
</feature>
<dbReference type="OrthoDB" id="3459583at2"/>
<reference evidence="2 3" key="1">
    <citation type="submission" date="2019-05" db="EMBL/GenBank/DDBJ databases">
        <title>Draft genome sequence of Nonomuraea turkmeniaca DSM 43926.</title>
        <authorList>
            <person name="Saricaoglu S."/>
            <person name="Isik K."/>
        </authorList>
    </citation>
    <scope>NUCLEOTIDE SEQUENCE [LARGE SCALE GENOMIC DNA]</scope>
    <source>
        <strain evidence="2 3">DSM 43926</strain>
    </source>
</reference>
<gene>
    <name evidence="2" type="ORF">ETD86_37785</name>
</gene>
<name>A0A5S4FNZ4_9ACTN</name>
<dbReference type="EMBL" id="VCKY01000174">
    <property type="protein sequence ID" value="TMR10871.1"/>
    <property type="molecule type" value="Genomic_DNA"/>
</dbReference>
<evidence type="ECO:0000259" key="1">
    <source>
        <dbReference type="Pfam" id="PF13468"/>
    </source>
</evidence>
<sequence length="245" mass="27071">MSSRRSHVPVYDLDHVTLGVRHLYESAERLRRETGLRSHEGGWLSVMPTAHRVIPLPGDACINVESVIDHYAELPVGVDAFRTWFEETTRQADHWMTWNLRARSYADIEDVARRFGGEVVTSPGAQRPDGSSATTVMAPGNAALTWARGLPNWYFYDDMDQHPARRTPMTHERPLLAVAWLEIGGDPAEVEEHIGTETFETLPLRFVAESAGLYGVGLRTRDGEEIALRAASGAAGLAELAARAG</sequence>
<protein>
    <submittedName>
        <fullName evidence="2">VOC family protein</fullName>
    </submittedName>
</protein>
<dbReference type="InterPro" id="IPR025870">
    <property type="entry name" value="Glyoxalase-like_dom"/>
</dbReference>
<evidence type="ECO:0000313" key="3">
    <source>
        <dbReference type="Proteomes" id="UP000309128"/>
    </source>
</evidence>
<dbReference type="Proteomes" id="UP000309128">
    <property type="component" value="Unassembled WGS sequence"/>
</dbReference>